<dbReference type="InterPro" id="IPR050553">
    <property type="entry name" value="Thioredoxin_ResA/DsbE_sf"/>
</dbReference>
<organism evidence="7 8">
    <name type="scientific">Butyricimonas virosa</name>
    <dbReference type="NCBI Taxonomy" id="544645"/>
    <lineage>
        <taxon>Bacteria</taxon>
        <taxon>Pseudomonadati</taxon>
        <taxon>Bacteroidota</taxon>
        <taxon>Bacteroidia</taxon>
        <taxon>Bacteroidales</taxon>
        <taxon>Odoribacteraceae</taxon>
        <taxon>Butyricimonas</taxon>
    </lineage>
</organism>
<dbReference type="Gene3D" id="3.40.30.10">
    <property type="entry name" value="Glutaredoxin"/>
    <property type="match status" value="1"/>
</dbReference>
<feature type="domain" description="Thioredoxin" evidence="6">
    <location>
        <begin position="221"/>
        <end position="361"/>
    </location>
</feature>
<dbReference type="GeneID" id="93096537"/>
<dbReference type="PROSITE" id="PS51352">
    <property type="entry name" value="THIOREDOXIN_2"/>
    <property type="match status" value="1"/>
</dbReference>
<evidence type="ECO:0000256" key="4">
    <source>
        <dbReference type="ARBA" id="ARBA00023284"/>
    </source>
</evidence>
<name>A0ABX7H6U5_9BACT</name>
<dbReference type="InterPro" id="IPR013766">
    <property type="entry name" value="Thioredoxin_domain"/>
</dbReference>
<feature type="chain" id="PRO_5045147802" evidence="5">
    <location>
        <begin position="21"/>
        <end position="361"/>
    </location>
</feature>
<keyword evidence="4" id="KW-0676">Redox-active center</keyword>
<evidence type="ECO:0000256" key="1">
    <source>
        <dbReference type="ARBA" id="ARBA00004196"/>
    </source>
</evidence>
<evidence type="ECO:0000313" key="8">
    <source>
        <dbReference type="Proteomes" id="UP000654720"/>
    </source>
</evidence>
<dbReference type="PANTHER" id="PTHR42852:SF6">
    <property type="entry name" value="THIOL:DISULFIDE INTERCHANGE PROTEIN DSBE"/>
    <property type="match status" value="1"/>
</dbReference>
<dbReference type="EMBL" id="CP069450">
    <property type="protein sequence ID" value="QRO50640.1"/>
    <property type="molecule type" value="Genomic_DNA"/>
</dbReference>
<dbReference type="SUPFAM" id="SSF52833">
    <property type="entry name" value="Thioredoxin-like"/>
    <property type="match status" value="1"/>
</dbReference>
<feature type="signal peptide" evidence="5">
    <location>
        <begin position="1"/>
        <end position="20"/>
    </location>
</feature>
<dbReference type="CDD" id="cd02966">
    <property type="entry name" value="TlpA_like_family"/>
    <property type="match status" value="1"/>
</dbReference>
<dbReference type="Proteomes" id="UP000654720">
    <property type="component" value="Chromosome"/>
</dbReference>
<dbReference type="RefSeq" id="WP_167330686.1">
    <property type="nucleotide sequence ID" value="NZ_CAJKXH010000005.1"/>
</dbReference>
<dbReference type="Pfam" id="PF14289">
    <property type="entry name" value="DUF4369"/>
    <property type="match status" value="1"/>
</dbReference>
<dbReference type="PANTHER" id="PTHR42852">
    <property type="entry name" value="THIOL:DISULFIDE INTERCHANGE PROTEIN DSBE"/>
    <property type="match status" value="1"/>
</dbReference>
<evidence type="ECO:0000256" key="5">
    <source>
        <dbReference type="SAM" id="SignalP"/>
    </source>
</evidence>
<evidence type="ECO:0000313" key="7">
    <source>
        <dbReference type="EMBL" id="QRO50640.1"/>
    </source>
</evidence>
<dbReference type="InterPro" id="IPR036249">
    <property type="entry name" value="Thioredoxin-like_sf"/>
</dbReference>
<gene>
    <name evidence="7" type="ORF">I6J59_03135</name>
</gene>
<dbReference type="InterPro" id="IPR000866">
    <property type="entry name" value="AhpC/TSA"/>
</dbReference>
<protein>
    <submittedName>
        <fullName evidence="7">AhpC/TSA family protein</fullName>
    </submittedName>
</protein>
<proteinExistence type="predicted"/>
<evidence type="ECO:0000256" key="3">
    <source>
        <dbReference type="ARBA" id="ARBA00023157"/>
    </source>
</evidence>
<keyword evidence="3" id="KW-1015">Disulfide bond</keyword>
<comment type="subcellular location">
    <subcellularLocation>
        <location evidence="1">Cell envelope</location>
    </subcellularLocation>
</comment>
<keyword evidence="2" id="KW-0201">Cytochrome c-type biogenesis</keyword>
<accession>A0ABX7H6U5</accession>
<sequence length="361" mass="39496">MKRVLLLIGMLVASVIAGKAQDSYKITGNVTGLPDGQLVLAVWDGQKGVVAAKTEITGGKFVFIGSVKEPVWAVIHTPDGQPVASFMLENAEYAVMGKDAVTGGGKAQETWMKFDAINFDLARERQVLEAQYVQAEQQGNKKQMQKIDSAFQAFLVDIQAREVALLKQSTDNHAAAYVVASTMNGLPLARLQERFGLLSSRMQASGFGKAVAERIAKLEQLEIGAIAPDFSLPSSDVGVISLHKTNARLKLVYFWASGDATSRVRNVELLQLHEQYRPKGLDIISVSLDVNKQEWMKAIGEDGMNGWQNGCDLQGISSPAVQSYCVESIPTLFLVDRENCIVGKDLWGINLRKQITKLLKK</sequence>
<evidence type="ECO:0000256" key="2">
    <source>
        <dbReference type="ARBA" id="ARBA00022748"/>
    </source>
</evidence>
<dbReference type="InterPro" id="IPR025380">
    <property type="entry name" value="DUF4369"/>
</dbReference>
<reference evidence="7 8" key="1">
    <citation type="submission" date="2021-02" db="EMBL/GenBank/DDBJ databases">
        <title>FDA dAtabase for Regulatory Grade micrObial Sequences (FDA-ARGOS): Supporting development and validation of Infectious Disease Dx tests.</title>
        <authorList>
            <person name="Carlson P."/>
            <person name="Fischbach M."/>
            <person name="Hastie J."/>
            <person name="Bilen M."/>
            <person name="Cheng A."/>
            <person name="Tallon L."/>
            <person name="Sadzewicz L."/>
            <person name="Zhao X."/>
            <person name="Boylan J."/>
            <person name="Ott S."/>
            <person name="Bowen H."/>
            <person name="Vavikolanu K."/>
            <person name="Mehta A."/>
            <person name="Aluvathingal J."/>
            <person name="Nadendla S."/>
            <person name="Yan Y."/>
            <person name="Sichtig H."/>
        </authorList>
    </citation>
    <scope>NUCLEOTIDE SEQUENCE [LARGE SCALE GENOMIC DNA]</scope>
    <source>
        <strain evidence="7 8">FDAARGOS_1229</strain>
    </source>
</reference>
<keyword evidence="5" id="KW-0732">Signal</keyword>
<keyword evidence="8" id="KW-1185">Reference proteome</keyword>
<dbReference type="Pfam" id="PF00578">
    <property type="entry name" value="AhpC-TSA"/>
    <property type="match status" value="1"/>
</dbReference>
<evidence type="ECO:0000259" key="6">
    <source>
        <dbReference type="PROSITE" id="PS51352"/>
    </source>
</evidence>